<sequence length="360" mass="40407">MKKTVKLWVLLGICAACSTPNKESTPEPIRPKYVTDPVNFDSDDPAIWIHPNDPAKSLILGTDKRENSQGGIFVFDLQGKEDSTKRIKNIDRPNNIDITYGFALDSTQRRDLAIFTERGKKQIRVFSIPNMEPLDNGGIPVFEDSESREVMGIALYKRATDDSLFAIVSRKGEGSPSNGYLYQYILYAEGGSIKGKLVRKFGQFSGGDGEIEAIAVDEKLGYIYYSDELYGIRKYYADPAMGDEQLSLFGLDGFQEDREGISIYETSDSTGYLLVSDQQAHAFRVFSREGTPDDPHSHELIQVLPVQAVESDGSEVSNLTFNQDFPKGFFVAMSDNKTFEIYDWRDIEKELMTPKAEVTK</sequence>
<evidence type="ECO:0000313" key="2">
    <source>
        <dbReference type="EMBL" id="UXX77673.1"/>
    </source>
</evidence>
<protein>
    <submittedName>
        <fullName evidence="2">Phytase</fullName>
    </submittedName>
</protein>
<dbReference type="SUPFAM" id="SSF50956">
    <property type="entry name" value="Thermostable phytase (3-phytase)"/>
    <property type="match status" value="1"/>
</dbReference>
<reference evidence="2" key="1">
    <citation type="submission" date="2022-10" db="EMBL/GenBank/DDBJ databases">
        <title>Comparative genomics and taxonomic characterization of three novel marine species of genus Reichenbachiella exhibiting antioxidant and polysaccharide degradation activities.</title>
        <authorList>
            <person name="Muhammad N."/>
            <person name="Lee Y.-J."/>
            <person name="Ko J."/>
            <person name="Kim S.-G."/>
        </authorList>
    </citation>
    <scope>NUCLEOTIDE SEQUENCE</scope>
    <source>
        <strain evidence="2">Wsw4-B4</strain>
    </source>
</reference>
<feature type="domain" description="BPP" evidence="1">
    <location>
        <begin position="19"/>
        <end position="351"/>
    </location>
</feature>
<organism evidence="2 3">
    <name type="scientific">Reichenbachiella carrageenanivorans</name>
    <dbReference type="NCBI Taxonomy" id="2979869"/>
    <lineage>
        <taxon>Bacteria</taxon>
        <taxon>Pseudomonadati</taxon>
        <taxon>Bacteroidota</taxon>
        <taxon>Cytophagia</taxon>
        <taxon>Cytophagales</taxon>
        <taxon>Reichenbachiellaceae</taxon>
        <taxon>Reichenbachiella</taxon>
    </lineage>
</organism>
<dbReference type="Pfam" id="PF02333">
    <property type="entry name" value="Phytase"/>
    <property type="match status" value="1"/>
</dbReference>
<dbReference type="InterPro" id="IPR003431">
    <property type="entry name" value="B-propeller_Phytase"/>
</dbReference>
<dbReference type="InterPro" id="IPR011042">
    <property type="entry name" value="6-blade_b-propeller_TolB-like"/>
</dbReference>
<proteinExistence type="predicted"/>
<dbReference type="RefSeq" id="WP_263049420.1">
    <property type="nucleotide sequence ID" value="NZ_CP106735.1"/>
</dbReference>
<dbReference type="EMBL" id="CP106735">
    <property type="protein sequence ID" value="UXX77673.1"/>
    <property type="molecule type" value="Genomic_DNA"/>
</dbReference>
<name>A0ABY6CY01_9BACT</name>
<dbReference type="PROSITE" id="PS51662">
    <property type="entry name" value="BP_PHYTASE"/>
    <property type="match status" value="1"/>
</dbReference>
<dbReference type="Proteomes" id="UP001062165">
    <property type="component" value="Chromosome"/>
</dbReference>
<accession>A0ABY6CY01</accession>
<evidence type="ECO:0000313" key="3">
    <source>
        <dbReference type="Proteomes" id="UP001062165"/>
    </source>
</evidence>
<dbReference type="Gene3D" id="2.120.10.30">
    <property type="entry name" value="TolB, C-terminal domain"/>
    <property type="match status" value="1"/>
</dbReference>
<gene>
    <name evidence="2" type="ORF">N7E81_09865</name>
</gene>
<evidence type="ECO:0000259" key="1">
    <source>
        <dbReference type="PROSITE" id="PS51662"/>
    </source>
</evidence>
<keyword evidence="3" id="KW-1185">Reference proteome</keyword>